<sequence>MQATHRRLATAGLVAVAALALGACGFGPRTTATDTYTEDAGITSVRLDLEAGSVTLRGSDDATGLSIERTVDYVGEHPASETHRIEDGVLVLAGCGRRCSASYTVDLPAGLPVTGETSHGSIDLDRTGAVDVRTSNGSVTLTGVEARVLARTSNGKITGTGLGGTEGVDVETSNGSIELTLATPQDVRATTDNGKVQLTVPEGSYRVSASTDLGGTDVSVPDDPDGEFHLDAQSSNGRVTVAQG</sequence>
<accession>A0A163QM13</accession>
<evidence type="ECO:0000313" key="3">
    <source>
        <dbReference type="EMBL" id="KZM34315.1"/>
    </source>
</evidence>
<dbReference type="AlphaFoldDB" id="A0A163QM13"/>
<evidence type="ECO:0000259" key="2">
    <source>
        <dbReference type="Pfam" id="PF13349"/>
    </source>
</evidence>
<dbReference type="PATRIC" id="fig|43678.3.peg.3305"/>
<dbReference type="Pfam" id="PF13349">
    <property type="entry name" value="DUF4097"/>
    <property type="match status" value="1"/>
</dbReference>
<name>A0A163QM13_9CELL</name>
<gene>
    <name evidence="3" type="ORF">OJAG_31470</name>
</gene>
<dbReference type="STRING" id="43678.OJAG_31470"/>
<dbReference type="EMBL" id="LRIE01000081">
    <property type="protein sequence ID" value="KZM34315.1"/>
    <property type="molecule type" value="Genomic_DNA"/>
</dbReference>
<feature type="chain" id="PRO_5039517842" description="DUF4097 domain-containing protein" evidence="1">
    <location>
        <begin position="23"/>
        <end position="244"/>
    </location>
</feature>
<feature type="domain" description="DUF4097" evidence="2">
    <location>
        <begin position="116"/>
        <end position="241"/>
    </location>
</feature>
<dbReference type="PROSITE" id="PS51257">
    <property type="entry name" value="PROKAR_LIPOPROTEIN"/>
    <property type="match status" value="1"/>
</dbReference>
<feature type="signal peptide" evidence="1">
    <location>
        <begin position="1"/>
        <end position="22"/>
    </location>
</feature>
<dbReference type="Proteomes" id="UP000076447">
    <property type="component" value="Unassembled WGS sequence"/>
</dbReference>
<proteinExistence type="predicted"/>
<evidence type="ECO:0000256" key="1">
    <source>
        <dbReference type="SAM" id="SignalP"/>
    </source>
</evidence>
<dbReference type="RefSeq" id="WP_068709577.1">
    <property type="nucleotide sequence ID" value="NZ_LRIE01000081.1"/>
</dbReference>
<comment type="caution">
    <text evidence="3">The sequence shown here is derived from an EMBL/GenBank/DDBJ whole genome shotgun (WGS) entry which is preliminary data.</text>
</comment>
<dbReference type="InterPro" id="IPR025164">
    <property type="entry name" value="Toastrack_DUF4097"/>
</dbReference>
<keyword evidence="1" id="KW-0732">Signal</keyword>
<protein>
    <recommendedName>
        <fullName evidence="2">DUF4097 domain-containing protein</fullName>
    </recommendedName>
</protein>
<evidence type="ECO:0000313" key="4">
    <source>
        <dbReference type="Proteomes" id="UP000076447"/>
    </source>
</evidence>
<organism evidence="3 4">
    <name type="scientific">Oerskovia enterophila</name>
    <dbReference type="NCBI Taxonomy" id="43678"/>
    <lineage>
        <taxon>Bacteria</taxon>
        <taxon>Bacillati</taxon>
        <taxon>Actinomycetota</taxon>
        <taxon>Actinomycetes</taxon>
        <taxon>Micrococcales</taxon>
        <taxon>Cellulomonadaceae</taxon>
        <taxon>Oerskovia</taxon>
    </lineage>
</organism>
<reference evidence="3 4" key="1">
    <citation type="submission" date="2016-01" db="EMBL/GenBank/DDBJ databases">
        <title>Genome sequence of Oerskovia enterophila VJag, an agar and cellulose degrading bacterium.</title>
        <authorList>
            <person name="Poehlein A."/>
            <person name="Jag V."/>
            <person name="Bengelsdorf F."/>
            <person name="Duerre P."/>
            <person name="Daniel R."/>
        </authorList>
    </citation>
    <scope>NUCLEOTIDE SEQUENCE [LARGE SCALE GENOMIC DNA]</scope>
    <source>
        <strain evidence="3 4">VJag</strain>
    </source>
</reference>